<dbReference type="AlphaFoldDB" id="A0A5A8F2I5"/>
<comment type="caution">
    <text evidence="1">The sequence shown here is derived from an EMBL/GenBank/DDBJ whole genome shotgun (WGS) entry which is preliminary data.</text>
</comment>
<evidence type="ECO:0000313" key="2">
    <source>
        <dbReference type="Proteomes" id="UP000322876"/>
    </source>
</evidence>
<dbReference type="SUPFAM" id="SSF54611">
    <property type="entry name" value="SecB-like"/>
    <property type="match status" value="1"/>
</dbReference>
<accession>A0A5A8F2I5</accession>
<proteinExistence type="predicted"/>
<keyword evidence="2" id="KW-1185">Reference proteome</keyword>
<sequence>MSPKRIKAKQFLVGHIWFPSLSYKSYINRWDKKRAKKEVRIQFETYDEKITFGKYVDNMGYLYRFSVEFGFKIIGVFSDKKDDKEEDVYFEMLGTVNGDIFLQEKVEDEKVVEFFDNNKNIIILPYIRTTVDDVLVKAGLPPYGMILGYQIKEY</sequence>
<dbReference type="Proteomes" id="UP000322876">
    <property type="component" value="Unassembled WGS sequence"/>
</dbReference>
<organism evidence="1 2">
    <name type="scientific">Deferribacter autotrophicus</name>
    <dbReference type="NCBI Taxonomy" id="500465"/>
    <lineage>
        <taxon>Bacteria</taxon>
        <taxon>Pseudomonadati</taxon>
        <taxon>Deferribacterota</taxon>
        <taxon>Deferribacteres</taxon>
        <taxon>Deferribacterales</taxon>
        <taxon>Deferribacteraceae</taxon>
        <taxon>Deferribacter</taxon>
    </lineage>
</organism>
<evidence type="ECO:0000313" key="1">
    <source>
        <dbReference type="EMBL" id="KAA0257617.1"/>
    </source>
</evidence>
<dbReference type="InterPro" id="IPR035958">
    <property type="entry name" value="SecB-like_sf"/>
</dbReference>
<dbReference type="OrthoDB" id="9795145at2"/>
<reference evidence="1 2" key="1">
    <citation type="submission" date="2019-06" db="EMBL/GenBank/DDBJ databases">
        <title>Genomic insights into carbon and energy metabolism of Deferribacter autotrophicus revealed new metabolic traits in the phylum Deferribacteres.</title>
        <authorList>
            <person name="Slobodkin A.I."/>
            <person name="Slobodkina G.B."/>
            <person name="Allioux M."/>
            <person name="Alain K."/>
            <person name="Jebbar M."/>
            <person name="Shadrin V."/>
            <person name="Kublanov I.V."/>
            <person name="Toshchakov S.V."/>
            <person name="Bonch-Osmolovskaya E.A."/>
        </authorList>
    </citation>
    <scope>NUCLEOTIDE SEQUENCE [LARGE SCALE GENOMIC DNA]</scope>
    <source>
        <strain evidence="1 2">SL50</strain>
    </source>
</reference>
<name>A0A5A8F2I5_9BACT</name>
<gene>
    <name evidence="1" type="ORF">FHQ18_07680</name>
</gene>
<dbReference type="RefSeq" id="WP_149266590.1">
    <property type="nucleotide sequence ID" value="NZ_VFJB01000006.1"/>
</dbReference>
<dbReference type="Gene3D" id="3.10.420.10">
    <property type="entry name" value="SecB-like"/>
    <property type="match status" value="1"/>
</dbReference>
<dbReference type="EMBL" id="VFJB01000006">
    <property type="protein sequence ID" value="KAA0257617.1"/>
    <property type="molecule type" value="Genomic_DNA"/>
</dbReference>
<protein>
    <submittedName>
        <fullName evidence="1">Uncharacterized protein</fullName>
    </submittedName>
</protein>